<dbReference type="RefSeq" id="WP_147088768.1">
    <property type="nucleotide sequence ID" value="NZ_CP042345.1"/>
</dbReference>
<protein>
    <recommendedName>
        <fullName evidence="3">M48 family metalloprotease</fullName>
    </recommendedName>
</protein>
<gene>
    <name evidence="1" type="ORF">FRF71_00840</name>
</gene>
<dbReference type="EMBL" id="CP042345">
    <property type="protein sequence ID" value="QEA14787.1"/>
    <property type="molecule type" value="Genomic_DNA"/>
</dbReference>
<evidence type="ECO:0000313" key="2">
    <source>
        <dbReference type="Proteomes" id="UP000321172"/>
    </source>
</evidence>
<proteinExistence type="predicted"/>
<sequence>MSLIAAILGASMLPPDHLAIATRVAGAGLPQCRMYRADGSEGPCLPSFALTASGSINGHSRAGHITFTRGATTRLTADEFALLAGHEIAHWYLGHGESSREAELAADRLGAQLACQAGYDVTKGAAVFRFVGKSRIYPERAERVRTVLAVGCGQAAAPAA</sequence>
<evidence type="ECO:0000313" key="1">
    <source>
        <dbReference type="EMBL" id="QEA14787.1"/>
    </source>
</evidence>
<dbReference type="Proteomes" id="UP000321172">
    <property type="component" value="Chromosome"/>
</dbReference>
<organism evidence="1 2">
    <name type="scientific">Novosphingobium ginsenosidimutans</name>
    <dbReference type="NCBI Taxonomy" id="1176536"/>
    <lineage>
        <taxon>Bacteria</taxon>
        <taxon>Pseudomonadati</taxon>
        <taxon>Pseudomonadota</taxon>
        <taxon>Alphaproteobacteria</taxon>
        <taxon>Sphingomonadales</taxon>
        <taxon>Sphingomonadaceae</taxon>
        <taxon>Novosphingobium</taxon>
    </lineage>
</organism>
<evidence type="ECO:0008006" key="3">
    <source>
        <dbReference type="Google" id="ProtNLM"/>
    </source>
</evidence>
<dbReference type="KEGG" id="ngf:FRF71_00840"/>
<dbReference type="AlphaFoldDB" id="A0A5B8S246"/>
<accession>A0A5B8S246</accession>
<name>A0A5B8S246_9SPHN</name>
<reference evidence="1 2" key="1">
    <citation type="journal article" date="2013" name="J. Microbiol. Biotechnol.">
        <title>Novosphingobium ginsenosidimutans sp. nov., with the ability to convert ginsenoside.</title>
        <authorList>
            <person name="Kim J.K."/>
            <person name="He D."/>
            <person name="Liu Q.M."/>
            <person name="Park H.Y."/>
            <person name="Jung M.S."/>
            <person name="Yoon M.H."/>
            <person name="Kim S.C."/>
            <person name="Im W.T."/>
        </authorList>
    </citation>
    <scope>NUCLEOTIDE SEQUENCE [LARGE SCALE GENOMIC DNA]</scope>
    <source>
        <strain evidence="1 2">FW-6</strain>
    </source>
</reference>
<dbReference type="OrthoDB" id="7338723at2"/>
<keyword evidence="2" id="KW-1185">Reference proteome</keyword>